<reference evidence="4 5" key="1">
    <citation type="submission" date="2021-10" db="EMBL/GenBank/DDBJ databases">
        <title>Anaerobic single-cell dispensing facilitates the cultivation of human gut bacteria.</title>
        <authorList>
            <person name="Afrizal A."/>
        </authorList>
    </citation>
    <scope>NUCLEOTIDE SEQUENCE [LARGE SCALE GENOMIC DNA]</scope>
    <source>
        <strain evidence="4 5">CLA-AA-H246</strain>
    </source>
</reference>
<dbReference type="PANTHER" id="PTHR35936">
    <property type="entry name" value="MEMBRANE-BOUND LYTIC MUREIN TRANSGLYCOSYLASE F"/>
    <property type="match status" value="1"/>
</dbReference>
<dbReference type="InterPro" id="IPR001638">
    <property type="entry name" value="Solute-binding_3/MltF_N"/>
</dbReference>
<dbReference type="SUPFAM" id="SSF53850">
    <property type="entry name" value="Periplasmic binding protein-like II"/>
    <property type="match status" value="2"/>
</dbReference>
<keyword evidence="1" id="KW-0732">Signal</keyword>
<keyword evidence="5" id="KW-1185">Reference proteome</keyword>
<dbReference type="Gene3D" id="3.40.190.10">
    <property type="entry name" value="Periplasmic binding protein-like II"/>
    <property type="match status" value="3"/>
</dbReference>
<proteinExistence type="predicted"/>
<feature type="domain" description="Solute-binding protein family 3/N-terminal" evidence="3">
    <location>
        <begin position="49"/>
        <end position="269"/>
    </location>
</feature>
<evidence type="ECO:0000256" key="2">
    <source>
        <dbReference type="SAM" id="Phobius"/>
    </source>
</evidence>
<keyword evidence="2" id="KW-0812">Transmembrane</keyword>
<keyword evidence="2" id="KW-1133">Transmembrane helix</keyword>
<evidence type="ECO:0000256" key="1">
    <source>
        <dbReference type="ARBA" id="ARBA00022729"/>
    </source>
</evidence>
<dbReference type="PANTHER" id="PTHR35936:SF38">
    <property type="entry name" value="GLUTAMINE-BINDING PERIPLASMIC PROTEIN"/>
    <property type="match status" value="1"/>
</dbReference>
<evidence type="ECO:0000259" key="3">
    <source>
        <dbReference type="SMART" id="SM00062"/>
    </source>
</evidence>
<sequence length="477" mass="54367">MPVTEDEKVIYKFLRSRVFKRYICILLCLVLYITVLPLSVSAEEAKNRTVRVGWYEGTYNTTEPDGKKRGYSYEYQQAVAAHTGWKYEYVEESWAELMNMLKSGEIDLMGDISYTEERSTSMLFSELPMGEDKYYLYVNPSDTDISASDLTTLNGKRIGVLPDTLSARRFCEWEKSHGVDTQQVDITSTDDARQKLQNQEIDGFVLNESSQWEKHNISPALLIGSSYNYFAVSKKCPDLKEELDQAMQKIEKENPFYKEDLYKRYLSANPIETLTDEEQNWLEQHGAVRIGYLKKDVGVSLANAESGEPIGILNDYISLASNCMGEKSIEFQTTGFDSQEEELQALKDNRIDMIFHMNQNPYEAEQNDIILSNTVFEVHVAVLTGVAKFDENGENTVAVSRNNLLGKWYISFNYPFWKIKEYDSSAEVEKAVHSGEADCFVVKAGQSLKTLANSKMHSVFLTKSAIPALQSPEKIQH</sequence>
<dbReference type="EMBL" id="JAJEQE010000049">
    <property type="protein sequence ID" value="MCC2149949.1"/>
    <property type="molecule type" value="Genomic_DNA"/>
</dbReference>
<accession>A0ABS8EYE9</accession>
<feature type="transmembrane region" description="Helical" evidence="2">
    <location>
        <begin position="21"/>
        <end position="40"/>
    </location>
</feature>
<evidence type="ECO:0000313" key="5">
    <source>
        <dbReference type="Proteomes" id="UP001299235"/>
    </source>
</evidence>
<dbReference type="Proteomes" id="UP001299235">
    <property type="component" value="Unassembled WGS sequence"/>
</dbReference>
<keyword evidence="2" id="KW-0472">Membrane</keyword>
<name>A0ABS8EYE9_9FIRM</name>
<evidence type="ECO:0000313" key="4">
    <source>
        <dbReference type="EMBL" id="MCC2149949.1"/>
    </source>
</evidence>
<protein>
    <submittedName>
        <fullName evidence="4">Transporter substrate-binding domain-containing protein</fullName>
    </submittedName>
</protein>
<gene>
    <name evidence="4" type="ORF">LKD42_11940</name>
</gene>
<organism evidence="4 5">
    <name type="scientific">Hominisplanchenecus faecis</name>
    <dbReference type="NCBI Taxonomy" id="2885351"/>
    <lineage>
        <taxon>Bacteria</taxon>
        <taxon>Bacillati</taxon>
        <taxon>Bacillota</taxon>
        <taxon>Clostridia</taxon>
        <taxon>Lachnospirales</taxon>
        <taxon>Lachnospiraceae</taxon>
        <taxon>Hominisplanchenecus</taxon>
    </lineage>
</organism>
<comment type="caution">
    <text evidence="4">The sequence shown here is derived from an EMBL/GenBank/DDBJ whole genome shotgun (WGS) entry which is preliminary data.</text>
</comment>
<dbReference type="SMART" id="SM00062">
    <property type="entry name" value="PBPb"/>
    <property type="match status" value="1"/>
</dbReference>
<dbReference type="Pfam" id="PF00497">
    <property type="entry name" value="SBP_bac_3"/>
    <property type="match status" value="1"/>
</dbReference>